<evidence type="ECO:0000256" key="1">
    <source>
        <dbReference type="SAM" id="Phobius"/>
    </source>
</evidence>
<accession>A0A1G2HN38</accession>
<evidence type="ECO:0000313" key="3">
    <source>
        <dbReference type="Proteomes" id="UP000176855"/>
    </source>
</evidence>
<evidence type="ECO:0000313" key="2">
    <source>
        <dbReference type="EMBL" id="OGZ63845.1"/>
    </source>
</evidence>
<dbReference type="InterPro" id="IPR036388">
    <property type="entry name" value="WH-like_DNA-bd_sf"/>
</dbReference>
<organism evidence="2 3">
    <name type="scientific">Candidatus Staskawiczbacteria bacterium RIFCSPHIGHO2_01_FULL_39_25</name>
    <dbReference type="NCBI Taxonomy" id="1802202"/>
    <lineage>
        <taxon>Bacteria</taxon>
        <taxon>Candidatus Staskawicziibacteriota</taxon>
    </lineage>
</organism>
<feature type="transmembrane region" description="Helical" evidence="1">
    <location>
        <begin position="6"/>
        <end position="25"/>
    </location>
</feature>
<reference evidence="2 3" key="1">
    <citation type="journal article" date="2016" name="Nat. Commun.">
        <title>Thousands of microbial genomes shed light on interconnected biogeochemical processes in an aquifer system.</title>
        <authorList>
            <person name="Anantharaman K."/>
            <person name="Brown C.T."/>
            <person name="Hug L.A."/>
            <person name="Sharon I."/>
            <person name="Castelle C.J."/>
            <person name="Probst A.J."/>
            <person name="Thomas B.C."/>
            <person name="Singh A."/>
            <person name="Wilkins M.J."/>
            <person name="Karaoz U."/>
            <person name="Brodie E.L."/>
            <person name="Williams K.H."/>
            <person name="Hubbard S.S."/>
            <person name="Banfield J.F."/>
        </authorList>
    </citation>
    <scope>NUCLEOTIDE SEQUENCE [LARGE SCALE GENOMIC DNA]</scope>
</reference>
<dbReference type="EMBL" id="MHOO01000011">
    <property type="protein sequence ID" value="OGZ63845.1"/>
    <property type="molecule type" value="Genomic_DNA"/>
</dbReference>
<dbReference type="InterPro" id="IPR036390">
    <property type="entry name" value="WH_DNA-bd_sf"/>
</dbReference>
<comment type="caution">
    <text evidence="2">The sequence shown here is derived from an EMBL/GenBank/DDBJ whole genome shotgun (WGS) entry which is preliminary data.</text>
</comment>
<keyword evidence="1" id="KW-0812">Transmembrane</keyword>
<keyword evidence="1" id="KW-0472">Membrane</keyword>
<name>A0A1G2HN38_9BACT</name>
<sequence>MNSFIIFVVGLVIGAIVVFLVFRNFRNDKTNEKNTLDLLNQNKAKIVEENEKKILDLIAQKGEVSNDDVQKLLSISDAGATKYMQRLESKGKVVQVGSEGHAVRYKLK</sequence>
<dbReference type="Gene3D" id="1.10.10.10">
    <property type="entry name" value="Winged helix-like DNA-binding domain superfamily/Winged helix DNA-binding domain"/>
    <property type="match status" value="1"/>
</dbReference>
<dbReference type="AlphaFoldDB" id="A0A1G2HN38"/>
<dbReference type="SUPFAM" id="SSF46785">
    <property type="entry name" value="Winged helix' DNA-binding domain"/>
    <property type="match status" value="1"/>
</dbReference>
<dbReference type="STRING" id="1802202.A2730_00975"/>
<keyword evidence="1" id="KW-1133">Transmembrane helix</keyword>
<proteinExistence type="predicted"/>
<dbReference type="Pfam" id="PF13412">
    <property type="entry name" value="HTH_24"/>
    <property type="match status" value="1"/>
</dbReference>
<protein>
    <submittedName>
        <fullName evidence="2">Uncharacterized protein</fullName>
    </submittedName>
</protein>
<dbReference type="Proteomes" id="UP000176855">
    <property type="component" value="Unassembled WGS sequence"/>
</dbReference>
<gene>
    <name evidence="2" type="ORF">A2730_00975</name>
</gene>